<dbReference type="SUPFAM" id="SSF82171">
    <property type="entry name" value="DPP6 N-terminal domain-like"/>
    <property type="match status" value="1"/>
</dbReference>
<evidence type="ECO:0000313" key="1">
    <source>
        <dbReference type="EMBL" id="OHA91586.1"/>
    </source>
</evidence>
<sequence length="411" mass="44811">MKKTLLILGSIVAILLVAFLLWSFAGRDKNISPGEAVRELLPFGEGDNLGQPTTDDKQLTTKGEDLSQIFDESGVPIADLFRISDTPVAGAVAFTRPSTSSGQVGQTVVRFVDRATGHVIETILPKGEALVPLEKKKVTNNTIPKVYEAYFRPDGNFVLLRMLENDSDRQRNLILDLTSTSSTAINLRGEMTSIAVGSGNILYYADKGSGNIVSSPFNGGAMRTILTSPFTNWRVTVSENGILVHTKASIESPGYAYTVGSGRSLNKILGPLTALSAVPNSAGTSVLYSYNNGTLQLRAKNLRTGAETEISPTTLAEKCVWSAKQPEIIFCGSPIDGVAENEPDNWYRGTSSFSDRFWKFDVNKEIAEVVAEPKSLLGVEIDTIRPQLSPSEDYLIFMNKRDMTLWAFRLN</sequence>
<organism evidence="1 2">
    <name type="scientific">Candidatus Zambryskibacteria bacterium RIFCSPHIGHO2_01_FULL_49_18</name>
    <dbReference type="NCBI Taxonomy" id="1802740"/>
    <lineage>
        <taxon>Bacteria</taxon>
        <taxon>Candidatus Zambryskiibacteriota</taxon>
    </lineage>
</organism>
<gene>
    <name evidence="1" type="ORF">A2758_00550</name>
</gene>
<evidence type="ECO:0008006" key="3">
    <source>
        <dbReference type="Google" id="ProtNLM"/>
    </source>
</evidence>
<protein>
    <recommendedName>
        <fullName evidence="3">Dipeptidylpeptidase IV N-terminal domain-containing protein</fullName>
    </recommendedName>
</protein>
<evidence type="ECO:0000313" key="2">
    <source>
        <dbReference type="Proteomes" id="UP000178612"/>
    </source>
</evidence>
<dbReference type="Proteomes" id="UP000178612">
    <property type="component" value="Unassembled WGS sequence"/>
</dbReference>
<reference evidence="1 2" key="1">
    <citation type="journal article" date="2016" name="Nat. Commun.">
        <title>Thousands of microbial genomes shed light on interconnected biogeochemical processes in an aquifer system.</title>
        <authorList>
            <person name="Anantharaman K."/>
            <person name="Brown C.T."/>
            <person name="Hug L.A."/>
            <person name="Sharon I."/>
            <person name="Castelle C.J."/>
            <person name="Probst A.J."/>
            <person name="Thomas B.C."/>
            <person name="Singh A."/>
            <person name="Wilkins M.J."/>
            <person name="Karaoz U."/>
            <person name="Brodie E.L."/>
            <person name="Williams K.H."/>
            <person name="Hubbard S.S."/>
            <person name="Banfield J.F."/>
        </authorList>
    </citation>
    <scope>NUCLEOTIDE SEQUENCE [LARGE SCALE GENOMIC DNA]</scope>
</reference>
<accession>A0A1G2T2S8</accession>
<name>A0A1G2T2S8_9BACT</name>
<comment type="caution">
    <text evidence="1">The sequence shown here is derived from an EMBL/GenBank/DDBJ whole genome shotgun (WGS) entry which is preliminary data.</text>
</comment>
<dbReference type="EMBL" id="MHVJ01000011">
    <property type="protein sequence ID" value="OHA91586.1"/>
    <property type="molecule type" value="Genomic_DNA"/>
</dbReference>
<dbReference type="AlphaFoldDB" id="A0A1G2T2S8"/>
<proteinExistence type="predicted"/>